<evidence type="ECO:0000313" key="4">
    <source>
        <dbReference type="Proteomes" id="UP000037432"/>
    </source>
</evidence>
<organism evidence="3 4">
    <name type="scientific">Streptomyces viridochromogenes</name>
    <dbReference type="NCBI Taxonomy" id="1938"/>
    <lineage>
        <taxon>Bacteria</taxon>
        <taxon>Bacillati</taxon>
        <taxon>Actinomycetota</taxon>
        <taxon>Actinomycetes</taxon>
        <taxon>Kitasatosporales</taxon>
        <taxon>Streptomycetaceae</taxon>
        <taxon>Streptomyces</taxon>
    </lineage>
</organism>
<dbReference type="PATRIC" id="fig|1938.3.peg.5843"/>
<evidence type="ECO:0000256" key="1">
    <source>
        <dbReference type="SAM" id="MobiDB-lite"/>
    </source>
</evidence>
<keyword evidence="2" id="KW-0472">Membrane</keyword>
<dbReference type="AlphaFoldDB" id="A0A0J7Z3P6"/>
<feature type="region of interest" description="Disordered" evidence="1">
    <location>
        <begin position="201"/>
        <end position="222"/>
    </location>
</feature>
<evidence type="ECO:0000313" key="3">
    <source>
        <dbReference type="EMBL" id="KMS70656.1"/>
    </source>
</evidence>
<gene>
    <name evidence="3" type="ORF">ACM01_30750</name>
</gene>
<keyword evidence="2" id="KW-1133">Transmembrane helix</keyword>
<reference evidence="3 4" key="1">
    <citation type="submission" date="2015-06" db="EMBL/GenBank/DDBJ databases">
        <authorList>
            <person name="Ju K.-S."/>
            <person name="Doroghazi J.R."/>
            <person name="Metcalf W.W."/>
        </authorList>
    </citation>
    <scope>NUCLEOTIDE SEQUENCE [LARGE SCALE GENOMIC DNA]</scope>
    <source>
        <strain evidence="3 4">NRRL 3414</strain>
    </source>
</reference>
<proteinExistence type="predicted"/>
<keyword evidence="2" id="KW-0812">Transmembrane</keyword>
<feature type="compositionally biased region" description="Basic residues" evidence="1">
    <location>
        <begin position="213"/>
        <end position="222"/>
    </location>
</feature>
<comment type="caution">
    <text evidence="3">The sequence shown here is derived from an EMBL/GenBank/DDBJ whole genome shotgun (WGS) entry which is preliminary data.</text>
</comment>
<evidence type="ECO:0000256" key="2">
    <source>
        <dbReference type="SAM" id="Phobius"/>
    </source>
</evidence>
<sequence>MLPSHTPSPAPDATVIRIGRRGAMTGLPCSVLLIALGAVGVFVAVVVATGNQKGESNPAGYAGLVFMLLLGALGVFLFIANWANRRARILVDATGLWVENGKHRNIIPWQGLAGVGLYWSRFGRSQKVQSQKVYSLELFPTGPIDRDDPVLWTLVRDEEPLHPELPRLRYRLPFPTPCRQELVSAVQRYVPHIWLGESERAEGHVGRPDVKGHRQRTQGRTP</sequence>
<dbReference type="EMBL" id="LFNT01000046">
    <property type="protein sequence ID" value="KMS70656.1"/>
    <property type="molecule type" value="Genomic_DNA"/>
</dbReference>
<dbReference type="Proteomes" id="UP000037432">
    <property type="component" value="Unassembled WGS sequence"/>
</dbReference>
<feature type="transmembrane region" description="Helical" evidence="2">
    <location>
        <begin position="60"/>
        <end position="80"/>
    </location>
</feature>
<feature type="compositionally biased region" description="Basic and acidic residues" evidence="1">
    <location>
        <begin position="201"/>
        <end position="212"/>
    </location>
</feature>
<accession>A0A0J7Z3P6</accession>
<protein>
    <submittedName>
        <fullName evidence="3">Mucin</fullName>
    </submittedName>
</protein>
<name>A0A0J7Z3P6_STRVR</name>
<feature type="transmembrane region" description="Helical" evidence="2">
    <location>
        <begin position="27"/>
        <end position="48"/>
    </location>
</feature>